<name>A0A8X7WGP2_BRACI</name>
<evidence type="ECO:0000313" key="3">
    <source>
        <dbReference type="Proteomes" id="UP000886595"/>
    </source>
</evidence>
<accession>A0A8X7WGP2</accession>
<keyword evidence="3" id="KW-1185">Reference proteome</keyword>
<evidence type="ECO:0000256" key="1">
    <source>
        <dbReference type="SAM" id="MobiDB-lite"/>
    </source>
</evidence>
<dbReference type="AlphaFoldDB" id="A0A8X7WGP2"/>
<feature type="region of interest" description="Disordered" evidence="1">
    <location>
        <begin position="1"/>
        <end position="53"/>
    </location>
</feature>
<proteinExistence type="predicted"/>
<comment type="caution">
    <text evidence="2">The sequence shown here is derived from an EMBL/GenBank/DDBJ whole genome shotgun (WGS) entry which is preliminary data.</text>
</comment>
<dbReference type="Proteomes" id="UP000886595">
    <property type="component" value="Unassembled WGS sequence"/>
</dbReference>
<evidence type="ECO:0000313" key="2">
    <source>
        <dbReference type="EMBL" id="KAG2328455.1"/>
    </source>
</evidence>
<gene>
    <name evidence="2" type="ORF">Bca52824_011183</name>
</gene>
<sequence>MSSSKGSSKRHSSSHSSSDDSSANELPPLQDIPVPKRLVRSPNAPLTPSIVSPGYLATHRNFYQVPSGVVFGSSGSGAREPSGRFLHFSEAFLSYCRMWFPIPTIVRSFTLWASIQPAKRLALQQLGVLISSSKL</sequence>
<reference evidence="2 3" key="1">
    <citation type="submission" date="2020-02" db="EMBL/GenBank/DDBJ databases">
        <authorList>
            <person name="Ma Q."/>
            <person name="Huang Y."/>
            <person name="Song X."/>
            <person name="Pei D."/>
        </authorList>
    </citation>
    <scope>NUCLEOTIDE SEQUENCE [LARGE SCALE GENOMIC DNA]</scope>
    <source>
        <strain evidence="2">Sxm20200214</strain>
        <tissue evidence="2">Leaf</tissue>
    </source>
</reference>
<dbReference type="EMBL" id="JAAMPC010000002">
    <property type="protein sequence ID" value="KAG2328455.1"/>
    <property type="molecule type" value="Genomic_DNA"/>
</dbReference>
<organism evidence="2 3">
    <name type="scientific">Brassica carinata</name>
    <name type="common">Ethiopian mustard</name>
    <name type="synonym">Abyssinian cabbage</name>
    <dbReference type="NCBI Taxonomy" id="52824"/>
    <lineage>
        <taxon>Eukaryota</taxon>
        <taxon>Viridiplantae</taxon>
        <taxon>Streptophyta</taxon>
        <taxon>Embryophyta</taxon>
        <taxon>Tracheophyta</taxon>
        <taxon>Spermatophyta</taxon>
        <taxon>Magnoliopsida</taxon>
        <taxon>eudicotyledons</taxon>
        <taxon>Gunneridae</taxon>
        <taxon>Pentapetalae</taxon>
        <taxon>rosids</taxon>
        <taxon>malvids</taxon>
        <taxon>Brassicales</taxon>
        <taxon>Brassicaceae</taxon>
        <taxon>Brassiceae</taxon>
        <taxon>Brassica</taxon>
    </lineage>
</organism>
<protein>
    <submittedName>
        <fullName evidence="2">Uncharacterized protein</fullName>
    </submittedName>
</protein>